<protein>
    <submittedName>
        <fullName evidence="2">Metal-dependent hydrolase</fullName>
    </submittedName>
</protein>
<feature type="transmembrane region" description="Helical" evidence="1">
    <location>
        <begin position="65"/>
        <end position="86"/>
    </location>
</feature>
<evidence type="ECO:0000313" key="3">
    <source>
        <dbReference type="Proteomes" id="UP000830639"/>
    </source>
</evidence>
<dbReference type="InterPro" id="IPR053170">
    <property type="entry name" value="Transcription_regulator"/>
</dbReference>
<evidence type="ECO:0000313" key="2">
    <source>
        <dbReference type="EMBL" id="UPM54908.1"/>
    </source>
</evidence>
<keyword evidence="1" id="KW-0812">Transmembrane</keyword>
<reference evidence="2 3" key="1">
    <citation type="submission" date="2022-04" db="EMBL/GenBank/DDBJ databases">
        <title>Mechanism of arsenic methylation and mitigation arsenic toxicity by Bacillus sp. LH14 from an Arsenic-Contaminated Paddy Soil.</title>
        <authorList>
            <person name="Wang D."/>
        </authorList>
    </citation>
    <scope>NUCLEOTIDE SEQUENCE [LARGE SCALE GENOMIC DNA]</scope>
    <source>
        <strain evidence="2 3">LH14</strain>
    </source>
</reference>
<dbReference type="Pfam" id="PF04307">
    <property type="entry name" value="YdjM"/>
    <property type="match status" value="1"/>
</dbReference>
<dbReference type="InterPro" id="IPR007404">
    <property type="entry name" value="YdjM-like"/>
</dbReference>
<dbReference type="PANTHER" id="PTHR40031:SF1">
    <property type="entry name" value="MEMBRANE-BOUND METAL-DEPENDENT HYDROLASE"/>
    <property type="match status" value="1"/>
</dbReference>
<keyword evidence="1" id="KW-1133">Transmembrane helix</keyword>
<feature type="transmembrane region" description="Helical" evidence="1">
    <location>
        <begin position="153"/>
        <end position="174"/>
    </location>
</feature>
<accession>A0ABY4JPY8</accession>
<keyword evidence="1" id="KW-0472">Membrane</keyword>
<evidence type="ECO:0000256" key="1">
    <source>
        <dbReference type="SAM" id="Phobius"/>
    </source>
</evidence>
<dbReference type="EMBL" id="CP096034">
    <property type="protein sequence ID" value="UPM54908.1"/>
    <property type="molecule type" value="Genomic_DNA"/>
</dbReference>
<proteinExistence type="predicted"/>
<sequence>MDTGTHLVMGFTLGGLATLSPIVLHEPHLTNSLLLTTIIGSQLPDSDTILKLRNNAKYLKHHRGITHSIPAVILWTLSLSALMTLFNNKEHFGLYLFWSFLAVSVHVFVDLFNAYGTQALRPFSKRWIAFGIINTFDPIIFAIHLVGVPFVIFHFRAGPICVMLYFIMIFYYAFRYRQKQIVIQTVTKKLPDVKRVYVSPSIKYTHYHIVASTDSHHYVGKIKKRIFKINDVFKRIPLPVIEDVKAAFKDENVKSFLAFSPVYIWELIGHDDHKELRLIDLRYRTETYYPFVAVVKFDYEHNIISSFTGWIFSEKKLQKKLKAES</sequence>
<feature type="transmembrane region" description="Helical" evidence="1">
    <location>
        <begin position="127"/>
        <end position="147"/>
    </location>
</feature>
<dbReference type="GO" id="GO:0016787">
    <property type="term" value="F:hydrolase activity"/>
    <property type="evidence" value="ECO:0007669"/>
    <property type="project" value="UniProtKB-KW"/>
</dbReference>
<dbReference type="PANTHER" id="PTHR40031">
    <property type="entry name" value="HYPOTHETICAL MEMBRANE SPANNING PROTEIN"/>
    <property type="match status" value="1"/>
</dbReference>
<dbReference type="RefSeq" id="WP_248267983.1">
    <property type="nucleotide sequence ID" value="NZ_CP096034.1"/>
</dbReference>
<feature type="transmembrane region" description="Helical" evidence="1">
    <location>
        <begin position="92"/>
        <end position="115"/>
    </location>
</feature>
<dbReference type="Proteomes" id="UP000830639">
    <property type="component" value="Chromosome"/>
</dbReference>
<keyword evidence="2" id="KW-0378">Hydrolase</keyword>
<gene>
    <name evidence="2" type="ORF">MY490_03280</name>
</gene>
<keyword evidence="3" id="KW-1185">Reference proteome</keyword>
<organism evidence="2 3">
    <name type="scientific">Gottfriedia acidiceleris</name>
    <dbReference type="NCBI Taxonomy" id="371036"/>
    <lineage>
        <taxon>Bacteria</taxon>
        <taxon>Bacillati</taxon>
        <taxon>Bacillota</taxon>
        <taxon>Bacilli</taxon>
        <taxon>Bacillales</taxon>
        <taxon>Bacillaceae</taxon>
        <taxon>Gottfriedia</taxon>
    </lineage>
</organism>
<name>A0ABY4JPY8_9BACI</name>